<evidence type="ECO:0000256" key="2">
    <source>
        <dbReference type="ARBA" id="ARBA00022691"/>
    </source>
</evidence>
<feature type="binding site" evidence="3 4">
    <location>
        <position position="45"/>
    </location>
    <ligand>
        <name>S-adenosyl-L-methionine</name>
        <dbReference type="ChEBI" id="CHEBI:59789"/>
    </ligand>
</feature>
<comment type="catalytic activity">
    <reaction evidence="3">
        <text>prephenate + S-adenosyl-L-methionine = carboxy-S-adenosyl-L-methionine + 3-phenylpyruvate + H2O</text>
        <dbReference type="Rhea" id="RHEA:51692"/>
        <dbReference type="ChEBI" id="CHEBI:15377"/>
        <dbReference type="ChEBI" id="CHEBI:18005"/>
        <dbReference type="ChEBI" id="CHEBI:29934"/>
        <dbReference type="ChEBI" id="CHEBI:59789"/>
        <dbReference type="ChEBI" id="CHEBI:134278"/>
    </reaction>
</comment>
<evidence type="ECO:0000256" key="4">
    <source>
        <dbReference type="PIRSR" id="PIRSR006325-1"/>
    </source>
</evidence>
<dbReference type="PANTHER" id="PTHR43861:SF2">
    <property type="entry name" value="CARBOXY-S-ADENOSYL-L-METHIONINE SYNTHASE"/>
    <property type="match status" value="1"/>
</dbReference>
<accession>A0A191ZI11</accession>
<dbReference type="InterPro" id="IPR005271">
    <property type="entry name" value="CmoA"/>
</dbReference>
<dbReference type="EC" id="2.1.3.-" evidence="3"/>
<name>A0A191ZI11_9GAMM</name>
<proteinExistence type="inferred from homology"/>
<evidence type="ECO:0000256" key="3">
    <source>
        <dbReference type="HAMAP-Rule" id="MF_01589"/>
    </source>
</evidence>
<dbReference type="EMBL" id="CP016027">
    <property type="protein sequence ID" value="ANJ67505.1"/>
    <property type="molecule type" value="Genomic_DNA"/>
</dbReference>
<dbReference type="GO" id="GO:0002098">
    <property type="term" value="P:tRNA wobble uridine modification"/>
    <property type="evidence" value="ECO:0007669"/>
    <property type="project" value="InterPro"/>
</dbReference>
<reference evidence="6 7" key="1">
    <citation type="submission" date="2016-06" db="EMBL/GenBank/DDBJ databases">
        <title>Insight into the functional genes involving in sulfur oxidation in Pearl River water.</title>
        <authorList>
            <person name="Luo J."/>
            <person name="Tan X."/>
            <person name="Lin W."/>
        </authorList>
    </citation>
    <scope>NUCLEOTIDE SEQUENCE [LARGE SCALE GENOMIC DNA]</scope>
    <source>
        <strain evidence="6 7">LS2</strain>
    </source>
</reference>
<feature type="binding site" evidence="3 4">
    <location>
        <begin position="70"/>
        <end position="72"/>
    </location>
    <ligand>
        <name>S-adenosyl-L-methionine</name>
        <dbReference type="ChEBI" id="CHEBI:59789"/>
    </ligand>
</feature>
<dbReference type="PANTHER" id="PTHR43861">
    <property type="entry name" value="TRANS-ACONITATE 2-METHYLTRANSFERASE-RELATED"/>
    <property type="match status" value="1"/>
</dbReference>
<organism evidence="6 7">
    <name type="scientific">Halothiobacillus diazotrophicus</name>
    <dbReference type="NCBI Taxonomy" id="1860122"/>
    <lineage>
        <taxon>Bacteria</taxon>
        <taxon>Pseudomonadati</taxon>
        <taxon>Pseudomonadota</taxon>
        <taxon>Gammaproteobacteria</taxon>
        <taxon>Chromatiales</taxon>
        <taxon>Halothiobacillaceae</taxon>
        <taxon>Halothiobacillus</taxon>
    </lineage>
</organism>
<dbReference type="Gene3D" id="3.40.50.150">
    <property type="entry name" value="Vaccinia Virus protein VP39"/>
    <property type="match status" value="1"/>
</dbReference>
<sequence length="254" mass="28630">MNHDSKPGTQKDTLFEQIREPGSFSFNEEVAAVFPDMIERSVPGYDFCLKTITATAKNRVRPNSQVYDLGCSLGSITMAIRAGVVAAGLVDRNVVIHAVDSSDAMIHRARTHISAFRPLVDIQLHCQDMTQTPIENASLVVLAYTLQFLRPEQRSELIRKIHDGLNPGGALLLIEKTHETDSPMQEFQTELHHEFKRINGYSELEIAQKRQALENVLITETEDEHAQRLVDAGFRHIGLIAKHYNFSTWVAIRD</sequence>
<comment type="function">
    <text evidence="3">Catalyzes the conversion of S-adenosyl-L-methionine (SAM) to carboxy-S-adenosyl-L-methionine (Cx-SAM).</text>
</comment>
<dbReference type="HAMAP" id="MF_01589">
    <property type="entry name" value="Cx_SAM_synthase"/>
    <property type="match status" value="1"/>
</dbReference>
<dbReference type="AlphaFoldDB" id="A0A191ZI11"/>
<dbReference type="OrthoDB" id="9779941at2"/>
<dbReference type="GO" id="GO:0016743">
    <property type="term" value="F:carboxyl- or carbamoyltransferase activity"/>
    <property type="evidence" value="ECO:0007669"/>
    <property type="project" value="UniProtKB-UniRule"/>
</dbReference>
<comment type="similarity">
    <text evidence="3">Belongs to the class I-like SAM-binding methyltransferase superfamily. Cx-SAM synthase family.</text>
</comment>
<dbReference type="InterPro" id="IPR041698">
    <property type="entry name" value="Methyltransf_25"/>
</dbReference>
<keyword evidence="2 3" id="KW-0949">S-adenosyl-L-methionine</keyword>
<dbReference type="Pfam" id="PF13649">
    <property type="entry name" value="Methyltransf_25"/>
    <property type="match status" value="1"/>
</dbReference>
<dbReference type="NCBIfam" id="TIGR00740">
    <property type="entry name" value="carboxy-S-adenosyl-L-methionine synthase CmoA"/>
    <property type="match status" value="1"/>
</dbReference>
<feature type="binding site" evidence="3">
    <location>
        <position position="210"/>
    </location>
    <ligand>
        <name>S-adenosyl-L-methionine</name>
        <dbReference type="ChEBI" id="CHEBI:59789"/>
    </ligand>
</feature>
<dbReference type="GO" id="GO:1904047">
    <property type="term" value="F:S-adenosyl-L-methionine binding"/>
    <property type="evidence" value="ECO:0007669"/>
    <property type="project" value="UniProtKB-UniRule"/>
</dbReference>
<evidence type="ECO:0000313" key="7">
    <source>
        <dbReference type="Proteomes" id="UP000078596"/>
    </source>
</evidence>
<dbReference type="KEGG" id="haz:A9404_09000"/>
<dbReference type="STRING" id="1860122.A9404_09000"/>
<evidence type="ECO:0000313" key="6">
    <source>
        <dbReference type="EMBL" id="ANJ67505.1"/>
    </source>
</evidence>
<comment type="caution">
    <text evidence="3">Lacks conserved residue(s) required for the propagation of feature annotation.</text>
</comment>
<protein>
    <recommendedName>
        <fullName evidence="3">Carboxy-S-adenosyl-L-methionine synthase</fullName>
        <shortName evidence="3">Cx-SAM synthase</shortName>
        <ecNumber evidence="3">2.1.3.-</ecNumber>
    </recommendedName>
</protein>
<comment type="subunit">
    <text evidence="3">Homodimer.</text>
</comment>
<gene>
    <name evidence="3" type="primary">cmoA</name>
    <name evidence="6" type="ORF">A9404_09000</name>
</gene>
<dbReference type="PIRSF" id="PIRSF006325">
    <property type="entry name" value="MeTrfase_bac"/>
    <property type="match status" value="1"/>
</dbReference>
<feature type="domain" description="Methyltransferase" evidence="5">
    <location>
        <begin position="66"/>
        <end position="169"/>
    </location>
</feature>
<dbReference type="CDD" id="cd02440">
    <property type="entry name" value="AdoMet_MTases"/>
    <property type="match status" value="1"/>
</dbReference>
<dbReference type="RefSeq" id="WP_066100504.1">
    <property type="nucleotide sequence ID" value="NZ_CP016027.1"/>
</dbReference>
<keyword evidence="7" id="KW-1185">Reference proteome</keyword>
<keyword evidence="1 3" id="KW-0808">Transferase</keyword>
<evidence type="ECO:0000259" key="5">
    <source>
        <dbReference type="Pfam" id="PF13649"/>
    </source>
</evidence>
<dbReference type="InterPro" id="IPR029063">
    <property type="entry name" value="SAM-dependent_MTases_sf"/>
</dbReference>
<evidence type="ECO:0000256" key="1">
    <source>
        <dbReference type="ARBA" id="ARBA00022679"/>
    </source>
</evidence>
<dbReference type="Proteomes" id="UP000078596">
    <property type="component" value="Chromosome"/>
</dbReference>
<dbReference type="SUPFAM" id="SSF53335">
    <property type="entry name" value="S-adenosyl-L-methionine-dependent methyltransferases"/>
    <property type="match status" value="1"/>
</dbReference>